<sequence>MGEKAILFGASTLGKVALEYIQETDEGYEVVAFCDNDSRKWGTKFFGVPVIAPEQLVSYNCQIIITSQYDTEIVKQLFGLGIYRFSVFFPSRGQKIKGKDGYQIRKYDYHGVDLKRVNNKIVLRTVSNSGSNTLALYKLMPAEIFKKYQVELISDQERDDKYYYNLITSKAVVFTYPSAIDPSQINIQLWHGFPLKGMSYMSKSEGPGVEQNHLNWSKLDVIASYSQFYTTLMNACYGVSWRKYVVTGMPRNDFLFKADGRKILASILKQDFRGKKILFYMPTFRRTIYGDANGSRDINYLFGLENFDDLSFDHFLDKHGIHMIVKLHPLEESLVVNDILEKKLQNITVLTEQKLKEKNIELYETINAADLLITDYSSVYFDYLLLDRPIIYVPVDLEEYIKTRGLLLEPYDAWTPGPKCLDQARLEQEIIRNFTHPEAYSQERKTLCRIVHHYQDGNSSVRVWNLIDQLMRDDNPKMN</sequence>
<dbReference type="InterPro" id="IPR051612">
    <property type="entry name" value="Teichoic_Acid_Biosynth"/>
</dbReference>
<dbReference type="EMBL" id="JAAKDE010000003">
    <property type="protein sequence ID" value="MBA2132305.1"/>
    <property type="molecule type" value="Genomic_DNA"/>
</dbReference>
<protein>
    <submittedName>
        <fullName evidence="7">CDP-glycerol glycerophosphotransferase family protein</fullName>
    </submittedName>
</protein>
<proteinExistence type="inferred from homology"/>
<dbReference type="Proteomes" id="UP000657177">
    <property type="component" value="Unassembled WGS sequence"/>
</dbReference>
<dbReference type="InterPro" id="IPR043149">
    <property type="entry name" value="TagF_N"/>
</dbReference>
<keyword evidence="4" id="KW-0808">Transferase</keyword>
<dbReference type="GO" id="GO:0005886">
    <property type="term" value="C:plasma membrane"/>
    <property type="evidence" value="ECO:0007669"/>
    <property type="project" value="UniProtKB-SubCell"/>
</dbReference>
<dbReference type="PANTHER" id="PTHR37316">
    <property type="entry name" value="TEICHOIC ACID GLYCEROL-PHOSPHATE PRIMASE"/>
    <property type="match status" value="1"/>
</dbReference>
<reference evidence="7" key="1">
    <citation type="submission" date="2020-06" db="EMBL/GenBank/DDBJ databases">
        <title>Novel chitinolytic bacterium.</title>
        <authorList>
            <person name="Ungkulpasvich U."/>
            <person name="Kosugi A."/>
            <person name="Uke A."/>
        </authorList>
    </citation>
    <scope>NUCLEOTIDE SEQUENCE</scope>
    <source>
        <strain evidence="7">UUS1-1</strain>
    </source>
</reference>
<dbReference type="RefSeq" id="WP_181338758.1">
    <property type="nucleotide sequence ID" value="NZ_JAAKDE010000003.1"/>
</dbReference>
<keyword evidence="6" id="KW-0472">Membrane</keyword>
<evidence type="ECO:0000313" key="7">
    <source>
        <dbReference type="EMBL" id="MBA2132305.1"/>
    </source>
</evidence>
<accession>A0A8J6LHL1</accession>
<gene>
    <name evidence="7" type="ORF">G5B42_01910</name>
</gene>
<evidence type="ECO:0000313" key="8">
    <source>
        <dbReference type="Proteomes" id="UP000657177"/>
    </source>
</evidence>
<evidence type="ECO:0000256" key="5">
    <source>
        <dbReference type="ARBA" id="ARBA00022944"/>
    </source>
</evidence>
<dbReference type="InterPro" id="IPR007554">
    <property type="entry name" value="Glycerophosphate_synth"/>
</dbReference>
<evidence type="ECO:0000256" key="6">
    <source>
        <dbReference type="ARBA" id="ARBA00023136"/>
    </source>
</evidence>
<dbReference type="SUPFAM" id="SSF53335">
    <property type="entry name" value="S-adenosyl-L-methionine-dependent methyltransferases"/>
    <property type="match status" value="1"/>
</dbReference>
<comment type="caution">
    <text evidence="7">The sequence shown here is derived from an EMBL/GenBank/DDBJ whole genome shotgun (WGS) entry which is preliminary data.</text>
</comment>
<dbReference type="GO" id="GO:0047355">
    <property type="term" value="F:CDP-glycerol glycerophosphotransferase activity"/>
    <property type="evidence" value="ECO:0007669"/>
    <property type="project" value="InterPro"/>
</dbReference>
<dbReference type="SUPFAM" id="SSF53756">
    <property type="entry name" value="UDP-Glycosyltransferase/glycogen phosphorylase"/>
    <property type="match status" value="1"/>
</dbReference>
<comment type="similarity">
    <text evidence="2">Belongs to the CDP-glycerol glycerophosphotransferase family.</text>
</comment>
<dbReference type="PANTHER" id="PTHR37316:SF3">
    <property type="entry name" value="TEICHOIC ACID GLYCEROL-PHOSPHATE TRANSFERASE"/>
    <property type="match status" value="1"/>
</dbReference>
<dbReference type="Pfam" id="PF04464">
    <property type="entry name" value="Glyphos_transf"/>
    <property type="match status" value="1"/>
</dbReference>
<evidence type="ECO:0000256" key="2">
    <source>
        <dbReference type="ARBA" id="ARBA00010488"/>
    </source>
</evidence>
<dbReference type="Gene3D" id="3.40.50.11820">
    <property type="match status" value="1"/>
</dbReference>
<dbReference type="GO" id="GO:0019350">
    <property type="term" value="P:teichoic acid biosynthetic process"/>
    <property type="evidence" value="ECO:0007669"/>
    <property type="project" value="UniProtKB-KW"/>
</dbReference>
<keyword evidence="8" id="KW-1185">Reference proteome</keyword>
<keyword evidence="5" id="KW-0777">Teichoic acid biosynthesis</keyword>
<evidence type="ECO:0000256" key="4">
    <source>
        <dbReference type="ARBA" id="ARBA00022679"/>
    </source>
</evidence>
<organism evidence="7 8">
    <name type="scientific">Capillibacterium thermochitinicola</name>
    <dbReference type="NCBI Taxonomy" id="2699427"/>
    <lineage>
        <taxon>Bacteria</taxon>
        <taxon>Bacillati</taxon>
        <taxon>Bacillota</taxon>
        <taxon>Capillibacterium</taxon>
    </lineage>
</organism>
<dbReference type="Gene3D" id="3.40.50.12580">
    <property type="match status" value="1"/>
</dbReference>
<dbReference type="AlphaFoldDB" id="A0A8J6LHL1"/>
<dbReference type="InterPro" id="IPR029063">
    <property type="entry name" value="SAM-dependent_MTases_sf"/>
</dbReference>
<dbReference type="InterPro" id="IPR043148">
    <property type="entry name" value="TagF_C"/>
</dbReference>
<name>A0A8J6LHL1_9FIRM</name>
<dbReference type="Gene3D" id="3.40.50.720">
    <property type="entry name" value="NAD(P)-binding Rossmann-like Domain"/>
    <property type="match status" value="1"/>
</dbReference>
<evidence type="ECO:0000256" key="1">
    <source>
        <dbReference type="ARBA" id="ARBA00004202"/>
    </source>
</evidence>
<keyword evidence="3" id="KW-1003">Cell membrane</keyword>
<evidence type="ECO:0000256" key="3">
    <source>
        <dbReference type="ARBA" id="ARBA00022475"/>
    </source>
</evidence>
<comment type="subcellular location">
    <subcellularLocation>
        <location evidence="1">Cell membrane</location>
        <topology evidence="1">Peripheral membrane protein</topology>
    </subcellularLocation>
</comment>